<dbReference type="EMBL" id="LNYO01000013">
    <property type="protein sequence ID" value="KTD36286.1"/>
    <property type="molecule type" value="Genomic_DNA"/>
</dbReference>
<dbReference type="STRING" id="45070.Lnau_1270"/>
<accession>A0A0W0WVE9</accession>
<evidence type="ECO:0000313" key="3">
    <source>
        <dbReference type="Proteomes" id="UP000054725"/>
    </source>
</evidence>
<evidence type="ECO:0000313" key="2">
    <source>
        <dbReference type="EMBL" id="KTD36286.1"/>
    </source>
</evidence>
<dbReference type="AlphaFoldDB" id="A0A0W0WVE9"/>
<organism evidence="2 3">
    <name type="scientific">Legionella nautarum</name>
    <dbReference type="NCBI Taxonomy" id="45070"/>
    <lineage>
        <taxon>Bacteria</taxon>
        <taxon>Pseudomonadati</taxon>
        <taxon>Pseudomonadota</taxon>
        <taxon>Gammaproteobacteria</taxon>
        <taxon>Legionellales</taxon>
        <taxon>Legionellaceae</taxon>
        <taxon>Legionella</taxon>
    </lineage>
</organism>
<feature type="region of interest" description="Disordered" evidence="1">
    <location>
        <begin position="1"/>
        <end position="25"/>
    </location>
</feature>
<dbReference type="RefSeq" id="WP_058504299.1">
    <property type="nucleotide sequence ID" value="NZ_CAAAIF010000001.1"/>
</dbReference>
<reference evidence="2 3" key="1">
    <citation type="submission" date="2015-11" db="EMBL/GenBank/DDBJ databases">
        <title>Genomic analysis of 38 Legionella species identifies large and diverse effector repertoires.</title>
        <authorList>
            <person name="Burstein D."/>
            <person name="Amaro F."/>
            <person name="Zusman T."/>
            <person name="Lifshitz Z."/>
            <person name="Cohen O."/>
            <person name="Gilbert J.A."/>
            <person name="Pupko T."/>
            <person name="Shuman H.A."/>
            <person name="Segal G."/>
        </authorList>
    </citation>
    <scope>NUCLEOTIDE SEQUENCE [LARGE SCALE GENOMIC DNA]</scope>
    <source>
        <strain evidence="2 3">ATCC 49506</strain>
    </source>
</reference>
<name>A0A0W0WVE9_9GAMM</name>
<protein>
    <recommendedName>
        <fullName evidence="4">Peptidase C80 domain-containing protein</fullName>
    </recommendedName>
</protein>
<sequence>MARKKQINHSRNSTPLSLKNKKWQSQSREEREFIDENLGRMKSRILREIKEKQTQKVRIVCLPKTDEENLNLCQKMSTRFSQKAKGILVGLKRESEGLPPKPLTLSELEQIQDIPFPPNTTLYISGHGNNFTLSELTPEKLVKQVSEFLIDTGIRKISLDACNSGVAYYPEDVAHVTDINLVNALTTCYAKRFSLALHDSGVEGVEVFGYRGSIQDEKIGHKEKKIHRISTFFASHHKSSETKERGSRVRVGYTDGILTTEPELTEDIYIEKLNTEGEAELVRTTYN</sequence>
<comment type="caution">
    <text evidence="2">The sequence shown here is derived from an EMBL/GenBank/DDBJ whole genome shotgun (WGS) entry which is preliminary data.</text>
</comment>
<dbReference type="PATRIC" id="fig|45070.6.peg.1336"/>
<evidence type="ECO:0000256" key="1">
    <source>
        <dbReference type="SAM" id="MobiDB-lite"/>
    </source>
</evidence>
<evidence type="ECO:0008006" key="4">
    <source>
        <dbReference type="Google" id="ProtNLM"/>
    </source>
</evidence>
<gene>
    <name evidence="2" type="ORF">Lnau_1270</name>
</gene>
<proteinExistence type="predicted"/>
<dbReference type="Proteomes" id="UP000054725">
    <property type="component" value="Unassembled WGS sequence"/>
</dbReference>
<keyword evidence="3" id="KW-1185">Reference proteome</keyword>